<evidence type="ECO:0000256" key="8">
    <source>
        <dbReference type="ARBA" id="ARBA00023242"/>
    </source>
</evidence>
<comment type="caution">
    <text evidence="11">The sequence shown here is derived from an EMBL/GenBank/DDBJ whole genome shotgun (WGS) entry which is preliminary data.</text>
</comment>
<feature type="domain" description="Transcription factor CBF/NF-Y/archaeal histone" evidence="10">
    <location>
        <begin position="67"/>
        <end position="130"/>
    </location>
</feature>
<evidence type="ECO:0000256" key="3">
    <source>
        <dbReference type="ARBA" id="ARBA00022682"/>
    </source>
</evidence>
<protein>
    <submittedName>
        <fullName evidence="11">Nuclear transcription factor Y subunit B-9</fullName>
    </submittedName>
</protein>
<dbReference type="AlphaFoldDB" id="A0A6A2XU49"/>
<reference evidence="11" key="1">
    <citation type="submission" date="2019-09" db="EMBL/GenBank/DDBJ databases">
        <title>Draft genome information of white flower Hibiscus syriacus.</title>
        <authorList>
            <person name="Kim Y.-M."/>
        </authorList>
    </citation>
    <scope>NUCLEOTIDE SEQUENCE [LARGE SCALE GENOMIC DNA]</scope>
    <source>
        <strain evidence="11">YM2019G1</strain>
    </source>
</reference>
<feature type="region of interest" description="Disordered" evidence="9">
    <location>
        <begin position="20"/>
        <end position="60"/>
    </location>
</feature>
<comment type="similarity">
    <text evidence="2">Belongs to the NFYB/HAP3 subunit family.</text>
</comment>
<dbReference type="InterPro" id="IPR003958">
    <property type="entry name" value="CBFA_NFYB_domain"/>
</dbReference>
<evidence type="ECO:0000256" key="7">
    <source>
        <dbReference type="ARBA" id="ARBA00023163"/>
    </source>
</evidence>
<dbReference type="InterPro" id="IPR027113">
    <property type="entry name" value="Transc_fact_NFYB/HAP3"/>
</dbReference>
<dbReference type="GO" id="GO:0016602">
    <property type="term" value="C:CCAAT-binding factor complex"/>
    <property type="evidence" value="ECO:0007669"/>
    <property type="project" value="InterPro"/>
</dbReference>
<dbReference type="EMBL" id="VEPZ02001331">
    <property type="protein sequence ID" value="KAE8679162.1"/>
    <property type="molecule type" value="Genomic_DNA"/>
</dbReference>
<dbReference type="FunFam" id="1.10.20.10:FF:000049">
    <property type="entry name" value="Nuclear transcription factor Y subunit B-6"/>
    <property type="match status" value="1"/>
</dbReference>
<comment type="subcellular location">
    <subcellularLocation>
        <location evidence="1">Nucleus</location>
    </subcellularLocation>
</comment>
<evidence type="ECO:0000259" key="10">
    <source>
        <dbReference type="Pfam" id="PF00808"/>
    </source>
</evidence>
<keyword evidence="4" id="KW-0805">Transcription regulation</keyword>
<dbReference type="Pfam" id="PF00808">
    <property type="entry name" value="CBFD_NFYB_HMF"/>
    <property type="match status" value="1"/>
</dbReference>
<dbReference type="SUPFAM" id="SSF47113">
    <property type="entry name" value="Histone-fold"/>
    <property type="match status" value="1"/>
</dbReference>
<dbReference type="GO" id="GO:0009738">
    <property type="term" value="P:abscisic acid-activated signaling pathway"/>
    <property type="evidence" value="ECO:0007669"/>
    <property type="project" value="UniProtKB-KW"/>
</dbReference>
<evidence type="ECO:0000256" key="5">
    <source>
        <dbReference type="ARBA" id="ARBA00023125"/>
    </source>
</evidence>
<dbReference type="GO" id="GO:0000978">
    <property type="term" value="F:RNA polymerase II cis-regulatory region sequence-specific DNA binding"/>
    <property type="evidence" value="ECO:0007669"/>
    <property type="project" value="TreeGrafter"/>
</dbReference>
<evidence type="ECO:0000313" key="11">
    <source>
        <dbReference type="EMBL" id="KAE8679162.1"/>
    </source>
</evidence>
<keyword evidence="8" id="KW-0539">Nucleus</keyword>
<evidence type="ECO:0000256" key="9">
    <source>
        <dbReference type="SAM" id="MobiDB-lite"/>
    </source>
</evidence>
<feature type="region of interest" description="Disordered" evidence="9">
    <location>
        <begin position="742"/>
        <end position="762"/>
    </location>
</feature>
<feature type="compositionally biased region" description="Basic and acidic residues" evidence="9">
    <location>
        <begin position="742"/>
        <end position="755"/>
    </location>
</feature>
<dbReference type="InterPro" id="IPR003956">
    <property type="entry name" value="Transcrpt_fac_NFYB/HAP3_CS"/>
</dbReference>
<evidence type="ECO:0000256" key="1">
    <source>
        <dbReference type="ARBA" id="ARBA00004123"/>
    </source>
</evidence>
<evidence type="ECO:0000313" key="12">
    <source>
        <dbReference type="Proteomes" id="UP000436088"/>
    </source>
</evidence>
<proteinExistence type="inferred from homology"/>
<keyword evidence="5" id="KW-0238">DNA-binding</keyword>
<dbReference type="Proteomes" id="UP000436088">
    <property type="component" value="Unassembled WGS sequence"/>
</dbReference>
<keyword evidence="7" id="KW-0804">Transcription</keyword>
<dbReference type="GO" id="GO:0046982">
    <property type="term" value="F:protein heterodimerization activity"/>
    <property type="evidence" value="ECO:0007669"/>
    <property type="project" value="InterPro"/>
</dbReference>
<name>A0A6A2XU49_HIBSY</name>
<keyword evidence="6" id="KW-0010">Activator</keyword>
<organism evidence="11 12">
    <name type="scientific">Hibiscus syriacus</name>
    <name type="common">Rose of Sharon</name>
    <dbReference type="NCBI Taxonomy" id="106335"/>
    <lineage>
        <taxon>Eukaryota</taxon>
        <taxon>Viridiplantae</taxon>
        <taxon>Streptophyta</taxon>
        <taxon>Embryophyta</taxon>
        <taxon>Tracheophyta</taxon>
        <taxon>Spermatophyta</taxon>
        <taxon>Magnoliopsida</taxon>
        <taxon>eudicotyledons</taxon>
        <taxon>Gunneridae</taxon>
        <taxon>Pentapetalae</taxon>
        <taxon>rosids</taxon>
        <taxon>malvids</taxon>
        <taxon>Malvales</taxon>
        <taxon>Malvaceae</taxon>
        <taxon>Malvoideae</taxon>
        <taxon>Hibiscus</taxon>
    </lineage>
</organism>
<evidence type="ECO:0000256" key="6">
    <source>
        <dbReference type="ARBA" id="ARBA00023159"/>
    </source>
</evidence>
<dbReference type="PANTHER" id="PTHR11064">
    <property type="entry name" value="CCAAT-BINDING TRANSCRIPTION FACTOR-RELATED"/>
    <property type="match status" value="1"/>
</dbReference>
<dbReference type="InterPro" id="IPR009072">
    <property type="entry name" value="Histone-fold"/>
</dbReference>
<accession>A0A6A2XU49</accession>
<dbReference type="Gene3D" id="1.10.20.10">
    <property type="entry name" value="Histone, subunit A"/>
    <property type="match status" value="1"/>
</dbReference>
<dbReference type="PRINTS" id="PR00615">
    <property type="entry name" value="CCAATSUBUNTA"/>
</dbReference>
<evidence type="ECO:0000256" key="4">
    <source>
        <dbReference type="ARBA" id="ARBA00023015"/>
    </source>
</evidence>
<dbReference type="PROSITE" id="PS00685">
    <property type="entry name" value="NFYB_HAP3"/>
    <property type="match status" value="1"/>
</dbReference>
<gene>
    <name evidence="11" type="ORF">F3Y22_tig00111402pilonHSYRG00910</name>
</gene>
<dbReference type="GO" id="GO:0001228">
    <property type="term" value="F:DNA-binding transcription activator activity, RNA polymerase II-specific"/>
    <property type="evidence" value="ECO:0007669"/>
    <property type="project" value="InterPro"/>
</dbReference>
<sequence>MERGDGFNRFYKHAKPSSGLNIIHGGSSNSNNDNGIVSNTAGTNNGNAANSNTMPPPSTVREQDQYMPIANVIRIMRRILPTHAKISDDAKITIQECVSEYISFITGEANERCQREQRKTITADDVLWAMGKLGFDEYVEPLTAFLNRYRETENERTSLRGEPILKRGIDYGSSIMMAPPYGPPGFHVGHHHQGFLDGTTAMGGYLRDGSGGAAGGGSSSSQASLTNNNFDPFGKEECNPVVDKLLALLKPTAISDETCVSRNARDHRSKLDSCPDKRINDGICRSMQFPCHVSDLNVLLKPFDITNFEDQNNDGGTRSRANSRTKVFKLDSSNTLENKVTQSKSTASNQFLCAKSSERSEAVEHMEVSGTQVDSLPCIDGSDLAEFNQCDAFVADTAAGSVELVEASASSASNLDGGNDLSLIKSLNRYERVELESTGKSPQSSFAMMVLPKQLDFDDLGECTTKKASSLILNIENVINSLEKSSLTLLPSADNPNEVTYIHYQEKHNSSLEKQLPEEQEAFCKEEKLSGTAFSKTSGVRTSNLNVFSSVEDTPDACTDAVTSSVPESKEIPEQETFMEDLSTTFKVAAKPVMLVREANNLITDLCSVPSVRSPTLLRVADATSKNAIGQSSAALFEETKDHSLKEIMGSSPSQNQNEVIKGRFIPGDIDSVLDQISAKSSDENVAVQSIRQGKHSSFHVEGSWPHKWRKINGQQINSLSFSLSLKEEDAEQLSAKFRVDEQNGGKYDRKERGGSENTSSTFMHNQFDVASVSSLPLESLENLDHSVDRTEAVDPSRIMFGSTKKCPADEKQIILKVGDKYDFANIQHLAYNQRSNKERKYQLGEDGEFSTYLISSPCRPPSDLIKADQRRPELEGFIIQTDGEQLCNGGEGINFEKLHLLSTTIGCTSLLEQLCKYACIHTPLPQFPSTCRLHQLTGNVKNPYLSPVGKFWDGISSNSDSSEKRAYSFIGTEKGTKQKVRKHNATKRRDTNKLKENCSIMSGKFYQKGKSIAS</sequence>
<feature type="compositionally biased region" description="Low complexity" evidence="9">
    <location>
        <begin position="20"/>
        <end position="53"/>
    </location>
</feature>
<dbReference type="CDD" id="cd22907">
    <property type="entry name" value="HFD_NFYB"/>
    <property type="match status" value="1"/>
</dbReference>
<dbReference type="PANTHER" id="PTHR11064:SF115">
    <property type="entry name" value="NUCLEAR TRANSCRIPTION FACTOR Y SUBUNIT B-9"/>
    <property type="match status" value="1"/>
</dbReference>
<keyword evidence="12" id="KW-1185">Reference proteome</keyword>
<evidence type="ECO:0000256" key="2">
    <source>
        <dbReference type="ARBA" id="ARBA00009053"/>
    </source>
</evidence>
<keyword evidence="3" id="KW-0938">Abscisic acid signaling pathway</keyword>